<dbReference type="InterPro" id="IPR006665">
    <property type="entry name" value="OmpA-like"/>
</dbReference>
<dbReference type="InterPro" id="IPR036737">
    <property type="entry name" value="OmpA-like_sf"/>
</dbReference>
<sequence length="346" mass="36945">MSKPEGKGKAHHEETVVKRVSGKGHHDDHGGAWKVAFADFCLALLCLFLVLWLMASREQQETAEQLRMAQGGSPMEGGGGGRIPGEPGNPLGSLISREPVPSHGDDARNRDGAVGARESGEGAGPTPKLSKSRYESEADMAELARVMAEVSRRAGLEDNLQAVVTPFGLRVMLHDTDREGMFKRGSAIPTERFRALMQALGPLFAQIENQLMIVGHTDSLPYVEKSPTAFSNWSLSNNRAAAARTHLLMGGMPETSVLQVTGMADRAPMTPDNPRADVNRRIELMVLTPDQARTVSAMYGMPTRSQSLVPGSLSVVPAKPEAGVAALRTQLLAGRDAVATPVAGGR</sequence>
<evidence type="ECO:0000313" key="12">
    <source>
        <dbReference type="Proteomes" id="UP001056201"/>
    </source>
</evidence>
<dbReference type="Gene3D" id="3.30.1330.60">
    <property type="entry name" value="OmpA-like domain"/>
    <property type="match status" value="1"/>
</dbReference>
<dbReference type="Pfam" id="PF13677">
    <property type="entry name" value="MotB_plug"/>
    <property type="match status" value="1"/>
</dbReference>
<accession>A0ABY4S3G8</accession>
<proteinExistence type="inferred from homology"/>
<evidence type="ECO:0000256" key="2">
    <source>
        <dbReference type="ARBA" id="ARBA00008914"/>
    </source>
</evidence>
<evidence type="ECO:0000256" key="4">
    <source>
        <dbReference type="ARBA" id="ARBA00022692"/>
    </source>
</evidence>
<feature type="transmembrane region" description="Helical" evidence="9">
    <location>
        <begin position="35"/>
        <end position="55"/>
    </location>
</feature>
<dbReference type="RefSeq" id="WP_250194521.1">
    <property type="nucleotide sequence ID" value="NZ_CP097635.1"/>
</dbReference>
<evidence type="ECO:0000256" key="8">
    <source>
        <dbReference type="SAM" id="MobiDB-lite"/>
    </source>
</evidence>
<evidence type="ECO:0000256" key="7">
    <source>
        <dbReference type="PROSITE-ProRule" id="PRU00473"/>
    </source>
</evidence>
<evidence type="ECO:0000256" key="1">
    <source>
        <dbReference type="ARBA" id="ARBA00004162"/>
    </source>
</evidence>
<keyword evidence="6 7" id="KW-0472">Membrane</keyword>
<comment type="similarity">
    <text evidence="2">Belongs to the MotB family.</text>
</comment>
<comment type="subcellular location">
    <subcellularLocation>
        <location evidence="1">Cell membrane</location>
        <topology evidence="1">Single-pass membrane protein</topology>
    </subcellularLocation>
</comment>
<keyword evidence="3" id="KW-1003">Cell membrane</keyword>
<evidence type="ECO:0000259" key="10">
    <source>
        <dbReference type="PROSITE" id="PS51123"/>
    </source>
</evidence>
<dbReference type="Pfam" id="PF00691">
    <property type="entry name" value="OmpA"/>
    <property type="match status" value="1"/>
</dbReference>
<dbReference type="EMBL" id="CP097635">
    <property type="protein sequence ID" value="URI06258.1"/>
    <property type="molecule type" value="Genomic_DNA"/>
</dbReference>
<dbReference type="InterPro" id="IPR050330">
    <property type="entry name" value="Bact_OuterMem_StrucFunc"/>
</dbReference>
<gene>
    <name evidence="11" type="ORF">MW290_10020</name>
</gene>
<feature type="compositionally biased region" description="Gly residues" evidence="8">
    <location>
        <begin position="74"/>
        <end position="83"/>
    </location>
</feature>
<keyword evidence="5 9" id="KW-1133">Transmembrane helix</keyword>
<keyword evidence="4 9" id="KW-0812">Transmembrane</keyword>
<dbReference type="PANTHER" id="PTHR30329">
    <property type="entry name" value="STATOR ELEMENT OF FLAGELLAR MOTOR COMPLEX"/>
    <property type="match status" value="1"/>
</dbReference>
<dbReference type="SUPFAM" id="SSF103088">
    <property type="entry name" value="OmpA-like"/>
    <property type="match status" value="1"/>
</dbReference>
<dbReference type="InterPro" id="IPR025713">
    <property type="entry name" value="MotB-like_N_dom"/>
</dbReference>
<evidence type="ECO:0000256" key="9">
    <source>
        <dbReference type="SAM" id="Phobius"/>
    </source>
</evidence>
<name>A0ABY4S3G8_AQUTE</name>
<evidence type="ECO:0000313" key="11">
    <source>
        <dbReference type="EMBL" id="URI06258.1"/>
    </source>
</evidence>
<keyword evidence="12" id="KW-1185">Reference proteome</keyword>
<feature type="region of interest" description="Disordered" evidence="8">
    <location>
        <begin position="64"/>
        <end position="135"/>
    </location>
</feature>
<evidence type="ECO:0000256" key="5">
    <source>
        <dbReference type="ARBA" id="ARBA00022989"/>
    </source>
</evidence>
<dbReference type="CDD" id="cd07185">
    <property type="entry name" value="OmpA_C-like"/>
    <property type="match status" value="1"/>
</dbReference>
<dbReference type="Proteomes" id="UP001056201">
    <property type="component" value="Chromosome 1"/>
</dbReference>
<dbReference type="PANTHER" id="PTHR30329:SF21">
    <property type="entry name" value="LIPOPROTEIN YIAD-RELATED"/>
    <property type="match status" value="1"/>
</dbReference>
<dbReference type="PROSITE" id="PS51123">
    <property type="entry name" value="OMPA_2"/>
    <property type="match status" value="1"/>
</dbReference>
<protein>
    <submittedName>
        <fullName evidence="11">OmpA family protein</fullName>
    </submittedName>
</protein>
<organism evidence="11 12">
    <name type="scientific">Aquincola tertiaricarbonis</name>
    <dbReference type="NCBI Taxonomy" id="391953"/>
    <lineage>
        <taxon>Bacteria</taxon>
        <taxon>Pseudomonadati</taxon>
        <taxon>Pseudomonadota</taxon>
        <taxon>Betaproteobacteria</taxon>
        <taxon>Burkholderiales</taxon>
        <taxon>Sphaerotilaceae</taxon>
        <taxon>Aquincola</taxon>
    </lineage>
</organism>
<evidence type="ECO:0000256" key="6">
    <source>
        <dbReference type="ARBA" id="ARBA00023136"/>
    </source>
</evidence>
<reference evidence="11" key="1">
    <citation type="submission" date="2022-05" db="EMBL/GenBank/DDBJ databases">
        <title>An RpoN-dependent PEP-CTERM gene is involved in floc formation of an Aquincola tertiaricarbonis strain.</title>
        <authorList>
            <person name="Qiu D."/>
            <person name="Xia M."/>
        </authorList>
    </citation>
    <scope>NUCLEOTIDE SEQUENCE</scope>
    <source>
        <strain evidence="11">RN12</strain>
    </source>
</reference>
<feature type="domain" description="OmpA-like" evidence="10">
    <location>
        <begin position="171"/>
        <end position="290"/>
    </location>
</feature>
<evidence type="ECO:0000256" key="3">
    <source>
        <dbReference type="ARBA" id="ARBA00022475"/>
    </source>
</evidence>